<keyword evidence="3" id="KW-1185">Reference proteome</keyword>
<proteinExistence type="predicted"/>
<organism evidence="2 3">
    <name type="scientific">Rosistilla ulvae</name>
    <dbReference type="NCBI Taxonomy" id="1930277"/>
    <lineage>
        <taxon>Bacteria</taxon>
        <taxon>Pseudomonadati</taxon>
        <taxon>Planctomycetota</taxon>
        <taxon>Planctomycetia</taxon>
        <taxon>Pirellulales</taxon>
        <taxon>Pirellulaceae</taxon>
        <taxon>Rosistilla</taxon>
    </lineage>
</organism>
<dbReference type="EMBL" id="CP036261">
    <property type="protein sequence ID" value="QDS86474.1"/>
    <property type="molecule type" value="Genomic_DNA"/>
</dbReference>
<gene>
    <name evidence="2" type="ORF">EC9_06360</name>
</gene>
<dbReference type="Pfam" id="PF21814">
    <property type="entry name" value="DUF6883"/>
    <property type="match status" value="1"/>
</dbReference>
<dbReference type="KEGG" id="ruv:EC9_06360"/>
<dbReference type="AlphaFoldDB" id="A0A517LV26"/>
<name>A0A517LV26_9BACT</name>
<accession>A0A517LV26</accession>
<dbReference type="InterPro" id="IPR049250">
    <property type="entry name" value="DUF6883"/>
</dbReference>
<protein>
    <recommendedName>
        <fullName evidence="1">DUF6883 domain-containing protein</fullName>
    </recommendedName>
</protein>
<evidence type="ECO:0000259" key="1">
    <source>
        <dbReference type="Pfam" id="PF21814"/>
    </source>
</evidence>
<evidence type="ECO:0000313" key="3">
    <source>
        <dbReference type="Proteomes" id="UP000319557"/>
    </source>
</evidence>
<evidence type="ECO:0000313" key="2">
    <source>
        <dbReference type="EMBL" id="QDS86474.1"/>
    </source>
</evidence>
<reference evidence="2 3" key="1">
    <citation type="submission" date="2019-02" db="EMBL/GenBank/DDBJ databases">
        <title>Deep-cultivation of Planctomycetes and their phenomic and genomic characterization uncovers novel biology.</title>
        <authorList>
            <person name="Wiegand S."/>
            <person name="Jogler M."/>
            <person name="Boedeker C."/>
            <person name="Pinto D."/>
            <person name="Vollmers J."/>
            <person name="Rivas-Marin E."/>
            <person name="Kohn T."/>
            <person name="Peeters S.H."/>
            <person name="Heuer A."/>
            <person name="Rast P."/>
            <person name="Oberbeckmann S."/>
            <person name="Bunk B."/>
            <person name="Jeske O."/>
            <person name="Meyerdierks A."/>
            <person name="Storesund J.E."/>
            <person name="Kallscheuer N."/>
            <person name="Luecker S."/>
            <person name="Lage O.M."/>
            <person name="Pohl T."/>
            <person name="Merkel B.J."/>
            <person name="Hornburger P."/>
            <person name="Mueller R.-W."/>
            <person name="Bruemmer F."/>
            <person name="Labrenz M."/>
            <person name="Spormann A.M."/>
            <person name="Op den Camp H."/>
            <person name="Overmann J."/>
            <person name="Amann R."/>
            <person name="Jetten M.S.M."/>
            <person name="Mascher T."/>
            <person name="Medema M.H."/>
            <person name="Devos D.P."/>
            <person name="Kaster A.-K."/>
            <person name="Ovreas L."/>
            <person name="Rohde M."/>
            <person name="Galperin M.Y."/>
            <person name="Jogler C."/>
        </authorList>
    </citation>
    <scope>NUCLEOTIDE SEQUENCE [LARGE SCALE GENOMIC DNA]</scope>
    <source>
        <strain evidence="2 3">EC9</strain>
    </source>
</reference>
<feature type="domain" description="DUF6883" evidence="1">
    <location>
        <begin position="2"/>
        <end position="98"/>
    </location>
</feature>
<dbReference type="Proteomes" id="UP000319557">
    <property type="component" value="Chromosome"/>
</dbReference>
<sequence length="99" mass="11058">MEDAKVRDYLLNPAHPDGGSKAIWFHSLGYDREESHHLAADLLAIARNSRTFDTETTGFGVKYKALGTVGRPEHRPGVVLTVWIVEDDDPPRLVTAYPE</sequence>